<name>A0AA39Y4C8_9PEZI</name>
<evidence type="ECO:0000256" key="2">
    <source>
        <dbReference type="SAM" id="MobiDB-lite"/>
    </source>
</evidence>
<feature type="compositionally biased region" description="Low complexity" evidence="2">
    <location>
        <begin position="1"/>
        <end position="19"/>
    </location>
</feature>
<comment type="caution">
    <text evidence="4">The sequence shown here is derived from an EMBL/GenBank/DDBJ whole genome shotgun (WGS) entry which is preliminary data.</text>
</comment>
<evidence type="ECO:0000313" key="5">
    <source>
        <dbReference type="Proteomes" id="UP001174936"/>
    </source>
</evidence>
<sequence length="358" mass="39544">MAAQTSAETSPTATPTGPAVANDANEAGYVYHLSLKEKREVDMAMLHFKGLGLDGHQISPLVFPLPTLGKTLRALAAGLHTNQPFFTIRGLNPSGLTPEDTVLRYLGIASFVANKIGAQDAYGNVFAHIREAKYALGPQEDRPVRDSTLASHFHTDEACDILAMHTSGHAEEGGNHIVASSLDVYNILCQTRPDVIATLMAPIWHFDTRGRLAWGQARPLLFEHDGRVIFNFNRQALQGIPGIEPLFLESSLSLEQMEALNAVEAAARLVQIALHAEIGDITFVNNFSMLHARESFRDSPTQTRHLIRMWLKNSELAQTLPPPIAELNRRLFDESVKRTWNMLPKARLAFTFAERLGP</sequence>
<keyword evidence="5" id="KW-1185">Reference proteome</keyword>
<dbReference type="Gene3D" id="3.60.130.10">
    <property type="entry name" value="Clavaminate synthase-like"/>
    <property type="match status" value="1"/>
</dbReference>
<evidence type="ECO:0000259" key="3">
    <source>
        <dbReference type="Pfam" id="PF02668"/>
    </source>
</evidence>
<dbReference type="SUPFAM" id="SSF51197">
    <property type="entry name" value="Clavaminate synthase-like"/>
    <property type="match status" value="1"/>
</dbReference>
<dbReference type="GO" id="GO:0016491">
    <property type="term" value="F:oxidoreductase activity"/>
    <property type="evidence" value="ECO:0007669"/>
    <property type="project" value="UniProtKB-KW"/>
</dbReference>
<dbReference type="InterPro" id="IPR042098">
    <property type="entry name" value="TauD-like_sf"/>
</dbReference>
<dbReference type="EMBL" id="JAULSV010000005">
    <property type="protein sequence ID" value="KAK0644622.1"/>
    <property type="molecule type" value="Genomic_DNA"/>
</dbReference>
<proteinExistence type="predicted"/>
<dbReference type="PANTHER" id="PTHR10696">
    <property type="entry name" value="GAMMA-BUTYROBETAINE HYDROXYLASE-RELATED"/>
    <property type="match status" value="1"/>
</dbReference>
<evidence type="ECO:0000313" key="4">
    <source>
        <dbReference type="EMBL" id="KAK0644622.1"/>
    </source>
</evidence>
<dbReference type="InterPro" id="IPR050411">
    <property type="entry name" value="AlphaKG_dependent_hydroxylases"/>
</dbReference>
<dbReference type="Pfam" id="PF02668">
    <property type="entry name" value="TauD"/>
    <property type="match status" value="1"/>
</dbReference>
<dbReference type="Proteomes" id="UP001174936">
    <property type="component" value="Unassembled WGS sequence"/>
</dbReference>
<evidence type="ECO:0000256" key="1">
    <source>
        <dbReference type="ARBA" id="ARBA00023002"/>
    </source>
</evidence>
<protein>
    <recommendedName>
        <fullName evidence="3">TauD/TfdA-like domain-containing protein</fullName>
    </recommendedName>
</protein>
<reference evidence="4" key="1">
    <citation type="submission" date="2023-06" db="EMBL/GenBank/DDBJ databases">
        <title>Genome-scale phylogeny and comparative genomics of the fungal order Sordariales.</title>
        <authorList>
            <consortium name="Lawrence Berkeley National Laboratory"/>
            <person name="Hensen N."/>
            <person name="Bonometti L."/>
            <person name="Westerberg I."/>
            <person name="Brannstrom I.O."/>
            <person name="Guillou S."/>
            <person name="Cros-Aarteil S."/>
            <person name="Calhoun S."/>
            <person name="Haridas S."/>
            <person name="Kuo A."/>
            <person name="Mondo S."/>
            <person name="Pangilinan J."/>
            <person name="Riley R."/>
            <person name="Labutti K."/>
            <person name="Andreopoulos B."/>
            <person name="Lipzen A."/>
            <person name="Chen C."/>
            <person name="Yanf M."/>
            <person name="Daum C."/>
            <person name="Ng V."/>
            <person name="Clum A."/>
            <person name="Steindorff A."/>
            <person name="Ohm R."/>
            <person name="Martin F."/>
            <person name="Silar P."/>
            <person name="Natvig D."/>
            <person name="Lalanne C."/>
            <person name="Gautier V."/>
            <person name="Ament-Velasquez S.L."/>
            <person name="Kruys A."/>
            <person name="Hutchinson M.I."/>
            <person name="Powell A.J."/>
            <person name="Barry K."/>
            <person name="Miller A.N."/>
            <person name="Grigoriev I.V."/>
            <person name="Debuchy R."/>
            <person name="Gladieux P."/>
            <person name="Thoren M.H."/>
            <person name="Johannesson H."/>
        </authorList>
    </citation>
    <scope>NUCLEOTIDE SEQUENCE</scope>
    <source>
        <strain evidence="4">SMH2532-1</strain>
    </source>
</reference>
<feature type="region of interest" description="Disordered" evidence="2">
    <location>
        <begin position="1"/>
        <end position="21"/>
    </location>
</feature>
<dbReference type="AlphaFoldDB" id="A0AA39Y4C8"/>
<gene>
    <name evidence="4" type="ORF">B0T16DRAFT_460656</name>
</gene>
<feature type="domain" description="TauD/TfdA-like" evidence="3">
    <location>
        <begin position="62"/>
        <end position="310"/>
    </location>
</feature>
<accession>A0AA39Y4C8</accession>
<dbReference type="PANTHER" id="PTHR10696:SF54">
    <property type="entry name" value="FAMILY OXIDOREDUCTASE, PUTATIVE (AFU_ORTHOLOGUE AFUA_4G13850)-RELATED"/>
    <property type="match status" value="1"/>
</dbReference>
<keyword evidence="1" id="KW-0560">Oxidoreductase</keyword>
<dbReference type="InterPro" id="IPR003819">
    <property type="entry name" value="TauD/TfdA-like"/>
</dbReference>
<organism evidence="4 5">
    <name type="scientific">Cercophora newfieldiana</name>
    <dbReference type="NCBI Taxonomy" id="92897"/>
    <lineage>
        <taxon>Eukaryota</taxon>
        <taxon>Fungi</taxon>
        <taxon>Dikarya</taxon>
        <taxon>Ascomycota</taxon>
        <taxon>Pezizomycotina</taxon>
        <taxon>Sordariomycetes</taxon>
        <taxon>Sordariomycetidae</taxon>
        <taxon>Sordariales</taxon>
        <taxon>Lasiosphaeriaceae</taxon>
        <taxon>Cercophora</taxon>
    </lineage>
</organism>